<dbReference type="Pfam" id="PF02458">
    <property type="entry name" value="Transferase"/>
    <property type="match status" value="1"/>
</dbReference>
<dbReference type="SUPFAM" id="SSF52777">
    <property type="entry name" value="CoA-dependent acyltransferases"/>
    <property type="match status" value="1"/>
</dbReference>
<gene>
    <name evidence="3" type="ORF">SADUNF_Sadunf07G0067200</name>
</gene>
<dbReference type="InterPro" id="IPR023213">
    <property type="entry name" value="CAT-like_dom_sf"/>
</dbReference>
<reference evidence="3 4" key="1">
    <citation type="submission" date="2020-10" db="EMBL/GenBank/DDBJ databases">
        <title>Plant Genome Project.</title>
        <authorList>
            <person name="Zhang R.-G."/>
        </authorList>
    </citation>
    <scope>NUCLEOTIDE SEQUENCE [LARGE SCALE GENOMIC DNA]</scope>
    <source>
        <strain evidence="3">FAFU-HL-1</strain>
        <tissue evidence="3">Leaf</tissue>
    </source>
</reference>
<comment type="caution">
    <text evidence="3">The sequence shown here is derived from an EMBL/GenBank/DDBJ whole genome shotgun (WGS) entry which is preliminary data.</text>
</comment>
<evidence type="ECO:0000313" key="4">
    <source>
        <dbReference type="Proteomes" id="UP000657918"/>
    </source>
</evidence>
<keyword evidence="4" id="KW-1185">Reference proteome</keyword>
<keyword evidence="1" id="KW-0808">Transferase</keyword>
<accession>A0A835MZ28</accession>
<dbReference type="EMBL" id="JADGMS010000007">
    <property type="protein sequence ID" value="KAF9678741.1"/>
    <property type="molecule type" value="Genomic_DNA"/>
</dbReference>
<dbReference type="GO" id="GO:0016747">
    <property type="term" value="F:acyltransferase activity, transferring groups other than amino-acyl groups"/>
    <property type="evidence" value="ECO:0007669"/>
    <property type="project" value="UniProtKB-ARBA"/>
</dbReference>
<evidence type="ECO:0000256" key="2">
    <source>
        <dbReference type="ARBA" id="ARBA00023315"/>
    </source>
</evidence>
<dbReference type="InterPro" id="IPR051504">
    <property type="entry name" value="Plant_metabolite_acyltrans"/>
</dbReference>
<dbReference type="PANTHER" id="PTHR31625">
    <property type="match status" value="1"/>
</dbReference>
<proteinExistence type="predicted"/>
<name>A0A835MZ28_9ROSI</name>
<dbReference type="Gene3D" id="3.30.559.10">
    <property type="entry name" value="Chloramphenicol acetyltransferase-like domain"/>
    <property type="match status" value="2"/>
</dbReference>
<evidence type="ECO:0000256" key="1">
    <source>
        <dbReference type="ARBA" id="ARBA00022679"/>
    </source>
</evidence>
<dbReference type="Proteomes" id="UP000657918">
    <property type="component" value="Unassembled WGS sequence"/>
</dbReference>
<evidence type="ECO:0000313" key="3">
    <source>
        <dbReference type="EMBL" id="KAF9678741.1"/>
    </source>
</evidence>
<keyword evidence="2" id="KW-0012">Acyltransferase</keyword>
<dbReference type="AlphaFoldDB" id="A0A835MZ28"/>
<protein>
    <submittedName>
        <fullName evidence="3">Uncharacterized protein</fullName>
    </submittedName>
</protein>
<dbReference type="OrthoDB" id="840118at2759"/>
<sequence length="644" mass="72628">MDSSVFKLSPFLSVSVIVMLLFIQIRSSLSNNDLFGDCSNQFVSINEVRYRVLDIKQDTETLRIAREDYLVPPPFTCRINGVDHESGFVLPGANGPGICYSSVFFPAPAIASASILDVPALERFLKEGFEGRLNLRRTFVCLEQHYPFNNHSNILLPNQLSSPLLSVMASTKPVNVLEICHVSPSSTSPESSTELSLPLIFSDIFNLKFPPVQGIFFYKLTELTPTFFNSVVLPKVKHSLSVTLSHFRPLAGNLTWPPSFPKPIITYNTPDDGIKLTVAESSADFDHLYSEIHHAIESHPYVPNVSISDTMASTLAIQITLFRNKGFCIGHTINHAVLDGMSISFFMNAWARICKQLVDGKMENPTLLPEELIPFFNRTVVQDPEGLDMWYLKFWLGVKFPDFDNNPRSLKPFTLPETPPNLLRTTFELHREEVQKLREMVTFQLDNSGSKEETNQTKKVYFSTYVLVYAHTLVCMLEAKGLNSNEKIKVLITVDCRSRLSPPLPKNYIGNCVSSFDTVMEGEDLMKENGVAYVAKRLTEMIEDLDNRSVLEGAKERLPYNDWEPNTRQVRAAGTNRFGMYGADFGWGKPSKVELTTIDRFDAFSIMESRNESGGVEVGVVLKEHEMKIFGSLFTRVNISQFRC</sequence>
<organism evidence="3 4">
    <name type="scientific">Salix dunnii</name>
    <dbReference type="NCBI Taxonomy" id="1413687"/>
    <lineage>
        <taxon>Eukaryota</taxon>
        <taxon>Viridiplantae</taxon>
        <taxon>Streptophyta</taxon>
        <taxon>Embryophyta</taxon>
        <taxon>Tracheophyta</taxon>
        <taxon>Spermatophyta</taxon>
        <taxon>Magnoliopsida</taxon>
        <taxon>eudicotyledons</taxon>
        <taxon>Gunneridae</taxon>
        <taxon>Pentapetalae</taxon>
        <taxon>rosids</taxon>
        <taxon>fabids</taxon>
        <taxon>Malpighiales</taxon>
        <taxon>Salicaceae</taxon>
        <taxon>Saliceae</taxon>
        <taxon>Salix</taxon>
    </lineage>
</organism>